<dbReference type="VEuPathDB" id="FungiDB:RhiirFUN_026131"/>
<reference evidence="1 2" key="2">
    <citation type="journal article" date="2018" name="New Phytol.">
        <title>High intraspecific genome diversity in the model arbuscular mycorrhizal symbiont Rhizophagus irregularis.</title>
        <authorList>
            <person name="Chen E.C.H."/>
            <person name="Morin E."/>
            <person name="Beaudet D."/>
            <person name="Noel J."/>
            <person name="Yildirir G."/>
            <person name="Ndikumana S."/>
            <person name="Charron P."/>
            <person name="St-Onge C."/>
            <person name="Giorgi J."/>
            <person name="Kruger M."/>
            <person name="Marton T."/>
            <person name="Ropars J."/>
            <person name="Grigoriev I.V."/>
            <person name="Hainaut M."/>
            <person name="Henrissat B."/>
            <person name="Roux C."/>
            <person name="Martin F."/>
            <person name="Corradi N."/>
        </authorList>
    </citation>
    <scope>NUCLEOTIDE SEQUENCE [LARGE SCALE GENOMIC DNA]</scope>
    <source>
        <strain evidence="1 2">DAOM 197198</strain>
    </source>
</reference>
<dbReference type="Proteomes" id="UP000018888">
    <property type="component" value="Unassembled WGS sequence"/>
</dbReference>
<reference evidence="1 2" key="1">
    <citation type="journal article" date="2013" name="Proc. Natl. Acad. Sci. U.S.A.">
        <title>Genome of an arbuscular mycorrhizal fungus provides insight into the oldest plant symbiosis.</title>
        <authorList>
            <person name="Tisserant E."/>
            <person name="Malbreil M."/>
            <person name="Kuo A."/>
            <person name="Kohler A."/>
            <person name="Symeonidi A."/>
            <person name="Balestrini R."/>
            <person name="Charron P."/>
            <person name="Duensing N."/>
            <person name="Frei Dit Frey N."/>
            <person name="Gianinazzi-Pearson V."/>
            <person name="Gilbert L.B."/>
            <person name="Handa Y."/>
            <person name="Herr J.R."/>
            <person name="Hijri M."/>
            <person name="Koul R."/>
            <person name="Kawaguchi M."/>
            <person name="Krajinski F."/>
            <person name="Lammers P.J."/>
            <person name="Masclaux F.G."/>
            <person name="Murat C."/>
            <person name="Morin E."/>
            <person name="Ndikumana S."/>
            <person name="Pagni M."/>
            <person name="Petitpierre D."/>
            <person name="Requena N."/>
            <person name="Rosikiewicz P."/>
            <person name="Riley R."/>
            <person name="Saito K."/>
            <person name="San Clemente H."/>
            <person name="Shapiro H."/>
            <person name="van Tuinen D."/>
            <person name="Becard G."/>
            <person name="Bonfante P."/>
            <person name="Paszkowski U."/>
            <person name="Shachar-Hill Y.Y."/>
            <person name="Tuskan G.A."/>
            <person name="Young P.W."/>
            <person name="Sanders I.R."/>
            <person name="Henrissat B."/>
            <person name="Rensing S.A."/>
            <person name="Grigoriev I.V."/>
            <person name="Corradi N."/>
            <person name="Roux C."/>
            <person name="Martin F."/>
        </authorList>
    </citation>
    <scope>NUCLEOTIDE SEQUENCE [LARGE SCALE GENOMIC DNA]</scope>
    <source>
        <strain evidence="1 2">DAOM 197198</strain>
    </source>
</reference>
<evidence type="ECO:0000313" key="2">
    <source>
        <dbReference type="Proteomes" id="UP000018888"/>
    </source>
</evidence>
<gene>
    <name evidence="1" type="ORF">GLOIN_2v1771076</name>
</gene>
<dbReference type="EMBL" id="AUPC02000069">
    <property type="protein sequence ID" value="POG74644.1"/>
    <property type="molecule type" value="Genomic_DNA"/>
</dbReference>
<organism evidence="1 2">
    <name type="scientific">Rhizophagus irregularis (strain DAOM 181602 / DAOM 197198 / MUCL 43194)</name>
    <name type="common">Arbuscular mycorrhizal fungus</name>
    <name type="synonym">Glomus intraradices</name>
    <dbReference type="NCBI Taxonomy" id="747089"/>
    <lineage>
        <taxon>Eukaryota</taxon>
        <taxon>Fungi</taxon>
        <taxon>Fungi incertae sedis</taxon>
        <taxon>Mucoromycota</taxon>
        <taxon>Glomeromycotina</taxon>
        <taxon>Glomeromycetes</taxon>
        <taxon>Glomerales</taxon>
        <taxon>Glomeraceae</taxon>
        <taxon>Rhizophagus</taxon>
    </lineage>
</organism>
<dbReference type="AlphaFoldDB" id="A0A2P4QAH2"/>
<comment type="caution">
    <text evidence="1">The sequence shown here is derived from an EMBL/GenBank/DDBJ whole genome shotgun (WGS) entry which is preliminary data.</text>
</comment>
<name>A0A2P4QAH2_RHIID</name>
<keyword evidence="2" id="KW-1185">Reference proteome</keyword>
<evidence type="ECO:0000313" key="1">
    <source>
        <dbReference type="EMBL" id="POG74644.1"/>
    </source>
</evidence>
<protein>
    <submittedName>
        <fullName evidence="1">Uncharacterized protein</fullName>
    </submittedName>
</protein>
<sequence length="198" mass="23205">MNLNGWNNILNLFTEQAFKFTSLTVIQQFCTNLIAKFTDKIFNSLDFTPIPKKSLVQLIKSDLQMKEIEIFCLSSIEFLQKVRPYQKLFKRQFYEDLLSSYLEPNNVSTENILLPRNIKVNDSKFVNSNIVSIISRWIDKVDINHRVSHLREFYLPYKLELLLRGSRDGFTPKKFHTLLRAALDIIDLRVVGRTSSIL</sequence>
<proteinExistence type="predicted"/>
<accession>A0A2P4QAH2</accession>